<dbReference type="Pfam" id="PF00994">
    <property type="entry name" value="MoCF_biosynth"/>
    <property type="match status" value="1"/>
</dbReference>
<evidence type="ECO:0000313" key="3">
    <source>
        <dbReference type="Proteomes" id="UP000254651"/>
    </source>
</evidence>
<dbReference type="InterPro" id="IPR036425">
    <property type="entry name" value="MoaB/Mog-like_dom_sf"/>
</dbReference>
<dbReference type="PANTHER" id="PTHR13939">
    <property type="entry name" value="NICOTINAMIDE-NUCLEOTIDE AMIDOHYDROLASE PNCC"/>
    <property type="match status" value="1"/>
</dbReference>
<accession>A0A378UI65</accession>
<organism evidence="2 3">
    <name type="scientific">Bergeriella denitrificans</name>
    <name type="common">Neisseria denitrificans</name>
    <dbReference type="NCBI Taxonomy" id="494"/>
    <lineage>
        <taxon>Bacteria</taxon>
        <taxon>Pseudomonadati</taxon>
        <taxon>Pseudomonadota</taxon>
        <taxon>Betaproteobacteria</taxon>
        <taxon>Neisseriales</taxon>
        <taxon>Neisseriaceae</taxon>
        <taxon>Bergeriella</taxon>
    </lineage>
</organism>
<evidence type="ECO:0000313" key="2">
    <source>
        <dbReference type="EMBL" id="STZ76995.1"/>
    </source>
</evidence>
<dbReference type="InterPro" id="IPR001453">
    <property type="entry name" value="MoaB/Mog_dom"/>
</dbReference>
<dbReference type="SMART" id="SM00852">
    <property type="entry name" value="MoCF_biosynth"/>
    <property type="match status" value="1"/>
</dbReference>
<dbReference type="PANTHER" id="PTHR13939:SF0">
    <property type="entry name" value="NMN AMIDOHYDROLASE-LIKE PROTEIN YFAY"/>
    <property type="match status" value="1"/>
</dbReference>
<dbReference type="AlphaFoldDB" id="A0A378UI65"/>
<protein>
    <submittedName>
        <fullName evidence="2">CinA-like protein</fullName>
    </submittedName>
</protein>
<dbReference type="SUPFAM" id="SSF53218">
    <property type="entry name" value="Molybdenum cofactor biosynthesis proteins"/>
    <property type="match status" value="1"/>
</dbReference>
<keyword evidence="3" id="KW-1185">Reference proteome</keyword>
<dbReference type="RefSeq" id="WP_066076712.1">
    <property type="nucleotide sequence ID" value="NZ_CP181246.1"/>
</dbReference>
<evidence type="ECO:0000259" key="1">
    <source>
        <dbReference type="SMART" id="SM00852"/>
    </source>
</evidence>
<proteinExistence type="predicted"/>
<dbReference type="CDD" id="cd00885">
    <property type="entry name" value="cinA"/>
    <property type="match status" value="1"/>
</dbReference>
<sequence length="270" mass="29473">MNTAFNLIIIGDEILHGSRSDAHFTFFKTLLEQHGLKLNQVQYLPDEPALLEKQLRRSFSDGLPTFVTGGIGATPDDHTRQAAAAALGLPVVRHPEAAKLIDGVTSGRGEPLDSPEHAQRLKMADFPAGADLVPNPFNSIAGFSINGHYFFPGFPVMAHPMAQWVLDTYYADRFNQTERGLRQIFVADQPESRITPLMEALEAQYPGIRTFSLPSVGVARPDGTRTAPYIELGIKAEGAACALLDEAWDVMLAQLQALGAVLKNRPDDNI</sequence>
<dbReference type="InterPro" id="IPR050101">
    <property type="entry name" value="CinA"/>
</dbReference>
<feature type="domain" description="MoaB/Mog" evidence="1">
    <location>
        <begin position="6"/>
        <end position="173"/>
    </location>
</feature>
<dbReference type="Proteomes" id="UP000254651">
    <property type="component" value="Unassembled WGS sequence"/>
</dbReference>
<dbReference type="Gene3D" id="3.40.980.10">
    <property type="entry name" value="MoaB/Mog-like domain"/>
    <property type="match status" value="1"/>
</dbReference>
<dbReference type="EMBL" id="UGQS01000002">
    <property type="protein sequence ID" value="STZ76995.1"/>
    <property type="molecule type" value="Genomic_DNA"/>
</dbReference>
<gene>
    <name evidence="2" type="primary">yfaY</name>
    <name evidence="2" type="ORF">NCTC10295_01790</name>
</gene>
<name>A0A378UI65_BERDE</name>
<reference evidence="2 3" key="1">
    <citation type="submission" date="2018-06" db="EMBL/GenBank/DDBJ databases">
        <authorList>
            <consortium name="Pathogen Informatics"/>
            <person name="Doyle S."/>
        </authorList>
    </citation>
    <scope>NUCLEOTIDE SEQUENCE [LARGE SCALE GENOMIC DNA]</scope>
    <source>
        <strain evidence="2 3">NCTC10295</strain>
    </source>
</reference>